<protein>
    <submittedName>
        <fullName evidence="2">Uncharacterized protein</fullName>
    </submittedName>
</protein>
<gene>
    <name evidence="2" type="ORF">G2W53_044686</name>
</gene>
<comment type="caution">
    <text evidence="2">The sequence shown here is derived from an EMBL/GenBank/DDBJ whole genome shotgun (WGS) entry which is preliminary data.</text>
</comment>
<dbReference type="Proteomes" id="UP000634136">
    <property type="component" value="Unassembled WGS sequence"/>
</dbReference>
<sequence length="163" mass="18348">MLVSIRAAAPFTHSSSSSQERRKRNPILETRHSPISCSAPFRKIKFSVACVALHRVCCSVTTEPMAALLCWKFLNSESGACLSSTTSRGRDPKPQPSVYFLQVSPCSHLIAAAADWGFWGWKKHAATKLKSHMLEPQRQTIQIFSVFHGSSSHFFKYEEYRDN</sequence>
<organism evidence="2 3">
    <name type="scientific">Senna tora</name>
    <dbReference type="NCBI Taxonomy" id="362788"/>
    <lineage>
        <taxon>Eukaryota</taxon>
        <taxon>Viridiplantae</taxon>
        <taxon>Streptophyta</taxon>
        <taxon>Embryophyta</taxon>
        <taxon>Tracheophyta</taxon>
        <taxon>Spermatophyta</taxon>
        <taxon>Magnoliopsida</taxon>
        <taxon>eudicotyledons</taxon>
        <taxon>Gunneridae</taxon>
        <taxon>Pentapetalae</taxon>
        <taxon>rosids</taxon>
        <taxon>fabids</taxon>
        <taxon>Fabales</taxon>
        <taxon>Fabaceae</taxon>
        <taxon>Caesalpinioideae</taxon>
        <taxon>Cassia clade</taxon>
        <taxon>Senna</taxon>
    </lineage>
</organism>
<evidence type="ECO:0000313" key="3">
    <source>
        <dbReference type="Proteomes" id="UP000634136"/>
    </source>
</evidence>
<evidence type="ECO:0000256" key="1">
    <source>
        <dbReference type="SAM" id="MobiDB-lite"/>
    </source>
</evidence>
<keyword evidence="3" id="KW-1185">Reference proteome</keyword>
<dbReference type="AlphaFoldDB" id="A0A834SDF8"/>
<name>A0A834SDF8_9FABA</name>
<reference evidence="2" key="1">
    <citation type="submission" date="2020-09" db="EMBL/GenBank/DDBJ databases">
        <title>Genome-Enabled Discovery of Anthraquinone Biosynthesis in Senna tora.</title>
        <authorList>
            <person name="Kang S.-H."/>
            <person name="Pandey R.P."/>
            <person name="Lee C.-M."/>
            <person name="Sim J.-S."/>
            <person name="Jeong J.-T."/>
            <person name="Choi B.-S."/>
            <person name="Jung M."/>
            <person name="Ginzburg D."/>
            <person name="Zhao K."/>
            <person name="Won S.Y."/>
            <person name="Oh T.-J."/>
            <person name="Yu Y."/>
            <person name="Kim N.-H."/>
            <person name="Lee O.R."/>
            <person name="Lee T.-H."/>
            <person name="Bashyal P."/>
            <person name="Kim T.-S."/>
            <person name="Lee W.-H."/>
            <person name="Kawkins C."/>
            <person name="Kim C.-K."/>
            <person name="Kim J.S."/>
            <person name="Ahn B.O."/>
            <person name="Rhee S.Y."/>
            <person name="Sohng J.K."/>
        </authorList>
    </citation>
    <scope>NUCLEOTIDE SEQUENCE</scope>
    <source>
        <tissue evidence="2">Leaf</tissue>
    </source>
</reference>
<dbReference type="EMBL" id="JAAIUW010000152">
    <property type="protein sequence ID" value="KAF7800831.1"/>
    <property type="molecule type" value="Genomic_DNA"/>
</dbReference>
<accession>A0A834SDF8</accession>
<proteinExistence type="predicted"/>
<evidence type="ECO:0000313" key="2">
    <source>
        <dbReference type="EMBL" id="KAF7800831.1"/>
    </source>
</evidence>
<feature type="region of interest" description="Disordered" evidence="1">
    <location>
        <begin position="1"/>
        <end position="25"/>
    </location>
</feature>